<evidence type="ECO:0000259" key="8">
    <source>
        <dbReference type="PROSITE" id="PS51192"/>
    </source>
</evidence>
<dbReference type="InterPro" id="IPR011545">
    <property type="entry name" value="DEAD/DEAH_box_helicase_dom"/>
</dbReference>
<dbReference type="SUPFAM" id="SSF52540">
    <property type="entry name" value="P-loop containing nucleoside triphosphate hydrolases"/>
    <property type="match status" value="1"/>
</dbReference>
<organism evidence="10">
    <name type="scientific">Aureoumbra lagunensis</name>
    <dbReference type="NCBI Taxonomy" id="44058"/>
    <lineage>
        <taxon>Eukaryota</taxon>
        <taxon>Sar</taxon>
        <taxon>Stramenopiles</taxon>
        <taxon>Ochrophyta</taxon>
        <taxon>Pelagophyceae</taxon>
        <taxon>Pelagomonadales</taxon>
        <taxon>Aureoumbra</taxon>
    </lineage>
</organism>
<evidence type="ECO:0000313" key="10">
    <source>
        <dbReference type="EMBL" id="CAE0365008.1"/>
    </source>
</evidence>
<dbReference type="Pfam" id="PF00271">
    <property type="entry name" value="Helicase_C"/>
    <property type="match status" value="1"/>
</dbReference>
<dbReference type="PROSITE" id="PS51194">
    <property type="entry name" value="HELICASE_CTER"/>
    <property type="match status" value="1"/>
</dbReference>
<feature type="domain" description="Helicase C-terminal" evidence="9">
    <location>
        <begin position="364"/>
        <end position="524"/>
    </location>
</feature>
<dbReference type="GO" id="GO:0003724">
    <property type="term" value="F:RNA helicase activity"/>
    <property type="evidence" value="ECO:0007669"/>
    <property type="project" value="UniProtKB-EC"/>
</dbReference>
<dbReference type="SMART" id="SM00490">
    <property type="entry name" value="HELICc"/>
    <property type="match status" value="1"/>
</dbReference>
<reference evidence="10" key="1">
    <citation type="submission" date="2021-01" db="EMBL/GenBank/DDBJ databases">
        <authorList>
            <person name="Corre E."/>
            <person name="Pelletier E."/>
            <person name="Niang G."/>
            <person name="Scheremetjew M."/>
            <person name="Finn R."/>
            <person name="Kale V."/>
            <person name="Holt S."/>
            <person name="Cochrane G."/>
            <person name="Meng A."/>
            <person name="Brown T."/>
            <person name="Cohen L."/>
        </authorList>
    </citation>
    <scope>NUCLEOTIDE SEQUENCE</scope>
    <source>
        <strain evidence="10">CCMP1510</strain>
    </source>
</reference>
<keyword evidence="4 6" id="KW-0067">ATP-binding</keyword>
<keyword evidence="2 6" id="KW-0378">Hydrolase</keyword>
<evidence type="ECO:0000256" key="2">
    <source>
        <dbReference type="ARBA" id="ARBA00022801"/>
    </source>
</evidence>
<evidence type="ECO:0000256" key="1">
    <source>
        <dbReference type="ARBA" id="ARBA00022741"/>
    </source>
</evidence>
<evidence type="ECO:0000256" key="4">
    <source>
        <dbReference type="ARBA" id="ARBA00022840"/>
    </source>
</evidence>
<feature type="region of interest" description="Disordered" evidence="7">
    <location>
        <begin position="609"/>
        <end position="698"/>
    </location>
</feature>
<dbReference type="EC" id="3.6.4.13" evidence="6"/>
<evidence type="ECO:0000256" key="3">
    <source>
        <dbReference type="ARBA" id="ARBA00022806"/>
    </source>
</evidence>
<dbReference type="SMART" id="SM01178">
    <property type="entry name" value="DUF4217"/>
    <property type="match status" value="1"/>
</dbReference>
<dbReference type="GO" id="GO:0005524">
    <property type="term" value="F:ATP binding"/>
    <property type="evidence" value="ECO:0007669"/>
    <property type="project" value="UniProtKB-UniRule"/>
</dbReference>
<dbReference type="InterPro" id="IPR027417">
    <property type="entry name" value="P-loop_NTPase"/>
</dbReference>
<dbReference type="InterPro" id="IPR001650">
    <property type="entry name" value="Helicase_C-like"/>
</dbReference>
<keyword evidence="5 6" id="KW-0694">RNA-binding</keyword>
<protein>
    <recommendedName>
        <fullName evidence="6">ATP-dependent RNA helicase</fullName>
        <ecNumber evidence="6">3.6.4.13</ecNumber>
    </recommendedName>
</protein>
<feature type="region of interest" description="Disordered" evidence="7">
    <location>
        <begin position="40"/>
        <end position="73"/>
    </location>
</feature>
<accession>A0A7S3JW44</accession>
<keyword evidence="1 6" id="KW-0547">Nucleotide-binding</keyword>
<dbReference type="EMBL" id="HBIJ01008152">
    <property type="protein sequence ID" value="CAE0365008.1"/>
    <property type="molecule type" value="Transcribed_RNA"/>
</dbReference>
<gene>
    <name evidence="10" type="ORF">ALAG00032_LOCUS5750</name>
</gene>
<dbReference type="AlphaFoldDB" id="A0A7S3JW44"/>
<feature type="compositionally biased region" description="Basic residues" evidence="7">
    <location>
        <begin position="615"/>
        <end position="624"/>
    </location>
</feature>
<sequence length="698" mass="76948">MDDEEEFVLHVKSTPLQSFTTVETSPKSVDAIKPIVISAPAADKNAKKRKDDEKRMSFIADGSRKRPKRSSEKLYARFHLSTKELSGPAMIPPSLDEDDSTSHKDKEINLCSTEFETAGISSRLAAACVRIGLKSPTSVQREAFATLKKKKSALIVAPTGSGKTLAYALPMLDSLKGRSRDQGLGAVIIAPTRELCVQICQAITRVGRFFDVGIVAGAITGGERRKSEKARLRKGLVILCATPGRLLDHLKSTEVLVRAHLQLSWFILDEVDRLLDLGLGPQVDQIATKLLSHRPKQLHSIVVTATLDARVVQLASKHLGESDKYARIVVSSSSHILKNKLDHFLPILPSELRLEYCVITLKLRLPALAASLRRRNELKTLVFTSTCAAAELHYGLASSLLGSGDNRLAERLHGGMDHIERKQAYESFCTGKANILFATDIAARGLDFARARVDWVLHLDPPREISAFVHRSGRAARAGRTGITTVFLLPSERRGFLDALSARGISQINRVGLPHLSTFHADADRIADEFQLKMQNTVQNNAELLARARDAFAAHLRAYASKPDARLLTNDAEREALALAFNLRKLHLGHAAKAFALIEAPRTIASKQREAANSIKKKKGIKRQAKYETTHFTTRVGPDGAKLRKTPYGDVVDVHKRSKKNLNVSSVAKQRRRLRGDKPLHTRSRSIDPPSYVSEFGA</sequence>
<evidence type="ECO:0000259" key="9">
    <source>
        <dbReference type="PROSITE" id="PS51194"/>
    </source>
</evidence>
<dbReference type="Gene3D" id="3.40.50.300">
    <property type="entry name" value="P-loop containing nucleotide triphosphate hydrolases"/>
    <property type="match status" value="2"/>
</dbReference>
<dbReference type="InterPro" id="IPR025313">
    <property type="entry name" value="SPB4-like_CTE"/>
</dbReference>
<proteinExistence type="inferred from homology"/>
<feature type="domain" description="Helicase ATP-binding" evidence="8">
    <location>
        <begin position="144"/>
        <end position="325"/>
    </location>
</feature>
<name>A0A7S3JW44_9STRA</name>
<comment type="function">
    <text evidence="6">RNA helicase.</text>
</comment>
<comment type="catalytic activity">
    <reaction evidence="6">
        <text>ATP + H2O = ADP + phosphate + H(+)</text>
        <dbReference type="Rhea" id="RHEA:13065"/>
        <dbReference type="ChEBI" id="CHEBI:15377"/>
        <dbReference type="ChEBI" id="CHEBI:15378"/>
        <dbReference type="ChEBI" id="CHEBI:30616"/>
        <dbReference type="ChEBI" id="CHEBI:43474"/>
        <dbReference type="ChEBI" id="CHEBI:456216"/>
        <dbReference type="EC" id="3.6.4.13"/>
    </reaction>
</comment>
<keyword evidence="3 6" id="KW-0347">Helicase</keyword>
<dbReference type="PROSITE" id="PS51192">
    <property type="entry name" value="HELICASE_ATP_BIND_1"/>
    <property type="match status" value="1"/>
</dbReference>
<dbReference type="Pfam" id="PF00270">
    <property type="entry name" value="DEAD"/>
    <property type="match status" value="1"/>
</dbReference>
<evidence type="ECO:0000256" key="7">
    <source>
        <dbReference type="SAM" id="MobiDB-lite"/>
    </source>
</evidence>
<dbReference type="GO" id="GO:0016787">
    <property type="term" value="F:hydrolase activity"/>
    <property type="evidence" value="ECO:0007669"/>
    <property type="project" value="UniProtKB-KW"/>
</dbReference>
<evidence type="ECO:0000256" key="6">
    <source>
        <dbReference type="RuleBase" id="RU365068"/>
    </source>
</evidence>
<evidence type="ECO:0000256" key="5">
    <source>
        <dbReference type="ARBA" id="ARBA00022884"/>
    </source>
</evidence>
<dbReference type="SMART" id="SM00487">
    <property type="entry name" value="DEXDc"/>
    <property type="match status" value="1"/>
</dbReference>
<dbReference type="GO" id="GO:0003723">
    <property type="term" value="F:RNA binding"/>
    <property type="evidence" value="ECO:0007669"/>
    <property type="project" value="UniProtKB-UniRule"/>
</dbReference>
<comment type="similarity">
    <text evidence="6">Belongs to the DEAD box helicase family.</text>
</comment>
<dbReference type="PANTHER" id="PTHR24031">
    <property type="entry name" value="RNA HELICASE"/>
    <property type="match status" value="1"/>
</dbReference>
<dbReference type="InterPro" id="IPR014001">
    <property type="entry name" value="Helicase_ATP-bd"/>
</dbReference>
<dbReference type="CDD" id="cd18787">
    <property type="entry name" value="SF2_C_DEAD"/>
    <property type="match status" value="1"/>
</dbReference>
<comment type="domain">
    <text evidence="6">The Q motif is unique to and characteristic of the DEAD box family of RNA helicases and controls ATP binding and hydrolysis.</text>
</comment>